<comment type="caution">
    <text evidence="1">The sequence shown here is derived from an EMBL/GenBank/DDBJ whole genome shotgun (WGS) entry which is preliminary data.</text>
</comment>
<evidence type="ECO:0000313" key="1">
    <source>
        <dbReference type="EMBL" id="TYB33268.1"/>
    </source>
</evidence>
<proteinExistence type="predicted"/>
<organism evidence="1 2">
    <name type="scientific">Flexistipes sinusarabici</name>
    <dbReference type="NCBI Taxonomy" id="2352"/>
    <lineage>
        <taxon>Bacteria</taxon>
        <taxon>Pseudomonadati</taxon>
        <taxon>Deferribacterota</taxon>
        <taxon>Deferribacteres</taxon>
        <taxon>Deferribacterales</taxon>
        <taxon>Flexistipitaceae</taxon>
        <taxon>Flexistipes</taxon>
    </lineage>
</organism>
<dbReference type="SUPFAM" id="SSF53254">
    <property type="entry name" value="Phosphoglycerate mutase-like"/>
    <property type="match status" value="1"/>
</dbReference>
<dbReference type="RefSeq" id="WP_303701228.1">
    <property type="nucleotide sequence ID" value="NZ_VSIV01000169.1"/>
</dbReference>
<dbReference type="InterPro" id="IPR013078">
    <property type="entry name" value="His_Pase_superF_clade-1"/>
</dbReference>
<dbReference type="Pfam" id="PF00300">
    <property type="entry name" value="His_Phos_1"/>
    <property type="match status" value="1"/>
</dbReference>
<accession>A0A5D0MPL8</accession>
<dbReference type="InterPro" id="IPR029033">
    <property type="entry name" value="His_PPase_superfam"/>
</dbReference>
<evidence type="ECO:0000313" key="2">
    <source>
        <dbReference type="Proteomes" id="UP000323337"/>
    </source>
</evidence>
<gene>
    <name evidence="1" type="ORF">FXF49_07210</name>
</gene>
<dbReference type="EMBL" id="VSIV01000169">
    <property type="protein sequence ID" value="TYB33268.1"/>
    <property type="molecule type" value="Genomic_DNA"/>
</dbReference>
<dbReference type="AlphaFoldDB" id="A0A5D0MPL8"/>
<reference evidence="1 2" key="1">
    <citation type="submission" date="2019-08" db="EMBL/GenBank/DDBJ databases">
        <title>Genomic characterization of a novel candidate phylum (ARYD3) from a high temperature, high salinity tertiary oil reservoir in north central Oklahoma, USA.</title>
        <authorList>
            <person name="Youssef N.H."/>
            <person name="Yadav A."/>
            <person name="Elshahed M.S."/>
        </authorList>
    </citation>
    <scope>NUCLEOTIDE SEQUENCE [LARGE SCALE GENOMIC DNA]</scope>
    <source>
        <strain evidence="1">ARYD1</strain>
    </source>
</reference>
<dbReference type="CDD" id="cd07067">
    <property type="entry name" value="HP_PGM_like"/>
    <property type="match status" value="1"/>
</dbReference>
<dbReference type="Gene3D" id="3.40.50.1240">
    <property type="entry name" value="Phosphoglycerate mutase-like"/>
    <property type="match status" value="1"/>
</dbReference>
<name>A0A5D0MPL8_FLESI</name>
<protein>
    <submittedName>
        <fullName evidence="1">Phosphohistidine phosphatase</fullName>
    </submittedName>
</protein>
<dbReference type="Proteomes" id="UP000323337">
    <property type="component" value="Unassembled WGS sequence"/>
</dbReference>
<sequence length="153" mass="17428">MKIYFIRHAHAISRNDFDGDDLYRPLSEKGIIRAEKAFSSFSSLFKKPDVIISSQAVRAKKTAEILKRYCDCDLLEDPLLNPGADFLDYESVIKTYDDDSDKTIALVGHEPDMTKFISFYIAEGELHLILKKGSICYVDNKCLMGLIQQKLLL</sequence>